<dbReference type="Proteomes" id="UP000036756">
    <property type="component" value="Unassembled WGS sequence"/>
</dbReference>
<proteinExistence type="predicted"/>
<dbReference type="PATRIC" id="fig|1121307.3.peg.1925"/>
<sequence length="52" mass="5944">MFYGYNRYGRRGGRGYYHGGNGFGGFGVPFLLGYVVGRGPYYRPPYYGPYGW</sequence>
<dbReference type="RefSeq" id="WP_161797114.1">
    <property type="nucleotide sequence ID" value="NZ_LFVU01000024.1"/>
</dbReference>
<evidence type="ECO:0000313" key="1">
    <source>
        <dbReference type="EMBL" id="KMT22295.1"/>
    </source>
</evidence>
<keyword evidence="2" id="KW-1185">Reference proteome</keyword>
<protein>
    <submittedName>
        <fullName evidence="1">Uncharacterized protein</fullName>
    </submittedName>
</protein>
<dbReference type="AlphaFoldDB" id="A0A0J8D8B1"/>
<evidence type="ECO:0000313" key="2">
    <source>
        <dbReference type="Proteomes" id="UP000036756"/>
    </source>
</evidence>
<name>A0A0J8D8B1_CLOCY</name>
<dbReference type="EMBL" id="LFVU01000024">
    <property type="protein sequence ID" value="KMT22295.1"/>
    <property type="molecule type" value="Genomic_DNA"/>
</dbReference>
<accession>A0A0J8D8B1</accession>
<organism evidence="1 2">
    <name type="scientific">Clostridium cylindrosporum DSM 605</name>
    <dbReference type="NCBI Taxonomy" id="1121307"/>
    <lineage>
        <taxon>Bacteria</taxon>
        <taxon>Bacillati</taxon>
        <taxon>Bacillota</taxon>
        <taxon>Clostridia</taxon>
        <taxon>Eubacteriales</taxon>
        <taxon>Clostridiaceae</taxon>
        <taxon>Clostridium</taxon>
    </lineage>
</organism>
<gene>
    <name evidence="1" type="ORF">CLCY_4c02680</name>
</gene>
<reference evidence="1 2" key="1">
    <citation type="submission" date="2015-06" db="EMBL/GenBank/DDBJ databases">
        <title>Draft genome sequence of the purine-degrading Clostridium cylindrosporum HC-1 (DSM 605).</title>
        <authorList>
            <person name="Poehlein A."/>
            <person name="Schiel-Bengelsdorf B."/>
            <person name="Bengelsdorf F."/>
            <person name="Daniel R."/>
            <person name="Duerre P."/>
        </authorList>
    </citation>
    <scope>NUCLEOTIDE SEQUENCE [LARGE SCALE GENOMIC DNA]</scope>
    <source>
        <strain evidence="1 2">DSM 605</strain>
    </source>
</reference>
<comment type="caution">
    <text evidence="1">The sequence shown here is derived from an EMBL/GenBank/DDBJ whole genome shotgun (WGS) entry which is preliminary data.</text>
</comment>